<dbReference type="Proteomes" id="UP000004995">
    <property type="component" value="Unassembled WGS sequence"/>
</dbReference>
<evidence type="ECO:0000313" key="3">
    <source>
        <dbReference type="Proteomes" id="UP000004995"/>
    </source>
</evidence>
<dbReference type="Gramene" id="KQL23966">
    <property type="protein sequence ID" value="KQL23966"/>
    <property type="gene ID" value="SETIT_033556mg"/>
</dbReference>
<reference evidence="2" key="2">
    <citation type="submission" date="2018-08" db="UniProtKB">
        <authorList>
            <consortium name="EnsemblPlants"/>
        </authorList>
    </citation>
    <scope>IDENTIFICATION</scope>
    <source>
        <strain evidence="2">Yugu1</strain>
    </source>
</reference>
<feature type="compositionally biased region" description="Low complexity" evidence="1">
    <location>
        <begin position="42"/>
        <end position="54"/>
    </location>
</feature>
<evidence type="ECO:0000256" key="1">
    <source>
        <dbReference type="SAM" id="MobiDB-lite"/>
    </source>
</evidence>
<dbReference type="AlphaFoldDB" id="K4A3V3"/>
<reference evidence="3" key="1">
    <citation type="journal article" date="2012" name="Nat. Biotechnol.">
        <title>Reference genome sequence of the model plant Setaria.</title>
        <authorList>
            <person name="Bennetzen J.L."/>
            <person name="Schmutz J."/>
            <person name="Wang H."/>
            <person name="Percifield R."/>
            <person name="Hawkins J."/>
            <person name="Pontaroli A.C."/>
            <person name="Estep M."/>
            <person name="Feng L."/>
            <person name="Vaughn J.N."/>
            <person name="Grimwood J."/>
            <person name="Jenkins J."/>
            <person name="Barry K."/>
            <person name="Lindquist E."/>
            <person name="Hellsten U."/>
            <person name="Deshpande S."/>
            <person name="Wang X."/>
            <person name="Wu X."/>
            <person name="Mitros T."/>
            <person name="Triplett J."/>
            <person name="Yang X."/>
            <person name="Ye C.Y."/>
            <person name="Mauro-Herrera M."/>
            <person name="Wang L."/>
            <person name="Li P."/>
            <person name="Sharma M."/>
            <person name="Sharma R."/>
            <person name="Ronald P.C."/>
            <person name="Panaud O."/>
            <person name="Kellogg E.A."/>
            <person name="Brutnell T.P."/>
            <person name="Doust A.N."/>
            <person name="Tuskan G.A."/>
            <person name="Rokhsar D."/>
            <person name="Devos K.M."/>
        </authorList>
    </citation>
    <scope>NUCLEOTIDE SEQUENCE [LARGE SCALE GENOMIC DNA]</scope>
    <source>
        <strain evidence="3">cv. Yugu1</strain>
    </source>
</reference>
<evidence type="ECO:0000313" key="2">
    <source>
        <dbReference type="EnsemblPlants" id="KQL23966"/>
    </source>
</evidence>
<name>K4A3V3_SETIT</name>
<protein>
    <submittedName>
        <fullName evidence="2">Uncharacterized protein</fullName>
    </submittedName>
</protein>
<dbReference type="HOGENOM" id="CLU_3053952_0_0_1"/>
<proteinExistence type="predicted"/>
<accession>K4A3V3</accession>
<organism evidence="2 3">
    <name type="scientific">Setaria italica</name>
    <name type="common">Foxtail millet</name>
    <name type="synonym">Panicum italicum</name>
    <dbReference type="NCBI Taxonomy" id="4555"/>
    <lineage>
        <taxon>Eukaryota</taxon>
        <taxon>Viridiplantae</taxon>
        <taxon>Streptophyta</taxon>
        <taxon>Embryophyta</taxon>
        <taxon>Tracheophyta</taxon>
        <taxon>Spermatophyta</taxon>
        <taxon>Magnoliopsida</taxon>
        <taxon>Liliopsida</taxon>
        <taxon>Poales</taxon>
        <taxon>Poaceae</taxon>
        <taxon>PACMAD clade</taxon>
        <taxon>Panicoideae</taxon>
        <taxon>Panicodae</taxon>
        <taxon>Paniceae</taxon>
        <taxon>Cenchrinae</taxon>
        <taxon>Setaria</taxon>
    </lineage>
</organism>
<dbReference type="EMBL" id="AGNK02000987">
    <property type="status" value="NOT_ANNOTATED_CDS"/>
    <property type="molecule type" value="Genomic_DNA"/>
</dbReference>
<keyword evidence="3" id="KW-1185">Reference proteome</keyword>
<sequence length="54" mass="5860">MARSSARSAWLGRGGERRPLARADVWGVRTGGKQQATKRQIGRAAAAQANRGRR</sequence>
<feature type="region of interest" description="Disordered" evidence="1">
    <location>
        <begin position="1"/>
        <end position="54"/>
    </location>
</feature>
<dbReference type="EnsemblPlants" id="KQL23966">
    <property type="protein sequence ID" value="KQL23966"/>
    <property type="gene ID" value="SETIT_033556mg"/>
</dbReference>
<dbReference type="InParanoid" id="K4A3V3"/>